<evidence type="ECO:0000313" key="1">
    <source>
        <dbReference type="EMBL" id="TLP39232.1"/>
    </source>
</evidence>
<dbReference type="AlphaFoldDB" id="A0A5R8Y1S8"/>
<gene>
    <name evidence="1" type="ORF">FDK22_05000</name>
</gene>
<protein>
    <submittedName>
        <fullName evidence="1">Peptidylprolyl isomerase</fullName>
    </submittedName>
</protein>
<dbReference type="GO" id="GO:0016853">
    <property type="term" value="F:isomerase activity"/>
    <property type="evidence" value="ECO:0007669"/>
    <property type="project" value="UniProtKB-KW"/>
</dbReference>
<dbReference type="OrthoDB" id="9809746at2"/>
<accession>A0A5R8Y1S8</accession>
<evidence type="ECO:0000313" key="2">
    <source>
        <dbReference type="Proteomes" id="UP000308901"/>
    </source>
</evidence>
<dbReference type="RefSeq" id="WP_138151816.1">
    <property type="nucleotide sequence ID" value="NZ_VANU01000002.1"/>
</dbReference>
<keyword evidence="1" id="KW-0413">Isomerase</keyword>
<reference evidence="1 2" key="1">
    <citation type="submission" date="2019-05" db="EMBL/GenBank/DDBJ databases">
        <title>Arcobacter sp. nov., isolated from sea sediment.</title>
        <authorList>
            <person name="Kim W."/>
        </authorList>
    </citation>
    <scope>NUCLEOTIDE SEQUENCE [LARGE SCALE GENOMIC DNA]</scope>
    <source>
        <strain evidence="1 2">CAU 1517</strain>
    </source>
</reference>
<dbReference type="Pfam" id="PF06934">
    <property type="entry name" value="CTI"/>
    <property type="match status" value="1"/>
</dbReference>
<name>A0A5R8Y1S8_9BACT</name>
<dbReference type="EMBL" id="VANU01000002">
    <property type="protein sequence ID" value="TLP39232.1"/>
    <property type="molecule type" value="Genomic_DNA"/>
</dbReference>
<sequence length="748" mass="89321">MIYKIFVFFLFSLFLYAKPISFENDVKPILDNRCVVCHSCYNSPCQTKFSSFEGITRGGTKTAIYENRIKPIEPTRLFVDALDEKEWRDKGFYSITKPLDENNTSIMGLFLEQKQKFPISKGDYAPELDDLTCPKDLDELEKYLEEKPYHGMPYGFPALSKNEHKIITKWLKNGSIDDRKKDIEQPKELKVLEEFLNKKDMKHKITARYIYEHLFLAHIKFNSSNDFYQIQRSYDKEGKNPVRTRLPYDDPKKKFYYTFRKISSTIVHKTHMVYEIDDKKITRYKELFIDKKWFPTQNISYEPKIASNALIAFSQIPSESRYQFLLDDIHYFIMTFIRGPVCKGQIALNVINDHFWIAFKDPKYDETILNKKFLKENASNLSLPNKYGADTPLVKSFNFIKYDNETIEYYENKNKIYKNKSLNLESIWKGNKVNKEDNDAILTIYRHFDSASVHKGALGNMPRTMWIIDYPLLERLYYSLVAGFDVFGNTQHKVLVRKYMDRLRIEGESNFLEYLPKSSRQEVFNSWYQGFLAKYFVTYTPSSNETSINYETKNHKEEFIEKILAYTNTKKDKINFIEEKYLETPILNRYSNKKDIEQALKKLTLVDNLKKYKEFSSTNFNLFYIRFKLKTQDLIYTVVINRWHDNVAFMFEEDERLDTNKDNINIIEGFVGSYPNYFVVVEEGEISNFFNILLNYNENEENLKNFFIRRSDKNFWETFDWFQNKFYEINPSRAGLFDLNRYYHKSFN</sequence>
<organism evidence="1 2">
    <name type="scientific">Arcobacter arenosus</name>
    <dbReference type="NCBI Taxonomy" id="2576037"/>
    <lineage>
        <taxon>Bacteria</taxon>
        <taxon>Pseudomonadati</taxon>
        <taxon>Campylobacterota</taxon>
        <taxon>Epsilonproteobacteria</taxon>
        <taxon>Campylobacterales</taxon>
        <taxon>Arcobacteraceae</taxon>
        <taxon>Arcobacter</taxon>
    </lineage>
</organism>
<dbReference type="InterPro" id="IPR010706">
    <property type="entry name" value="Fatty_acid_cis-trans_isomerase"/>
</dbReference>
<dbReference type="Proteomes" id="UP000308901">
    <property type="component" value="Unassembled WGS sequence"/>
</dbReference>
<proteinExistence type="predicted"/>
<keyword evidence="2" id="KW-1185">Reference proteome</keyword>
<comment type="caution">
    <text evidence="1">The sequence shown here is derived from an EMBL/GenBank/DDBJ whole genome shotgun (WGS) entry which is preliminary data.</text>
</comment>